<keyword evidence="8 13" id="KW-0653">Protein transport</keyword>
<evidence type="ECO:0000256" key="5">
    <source>
        <dbReference type="ARBA" id="ARBA00022692"/>
    </source>
</evidence>
<comment type="subcellular location">
    <subcellularLocation>
        <location evidence="1">Endoplasmic reticulum membrane</location>
        <topology evidence="1">Multi-pass membrane protein</topology>
    </subcellularLocation>
</comment>
<dbReference type="PANTHER" id="PTHR15495">
    <property type="entry name" value="NEGATIVE REGULATOR OF VESICLE FORMATION-RELATED"/>
    <property type="match status" value="1"/>
</dbReference>
<sequence>MAGGRTKWLFAILQCFLLALVGLGVWDVLFVYEENKCSMTYMFEYPEYIKIKLPNKLTSKYPSYDLYLYGEGDSAEARKNLKATGIPVLFLPGNAGSYRQVRSLGSVALRKAENIHNKFHFDFFSINFNEELVALYGGSLERQTTFVHACIKVILKLYKDQKVAPCSVAIVGHSMGGIIARALFTLPNFKPTLISLIITQATPHVAPVLLVDRYLKDFYTTVNNYWILKEKDLRNITILSMGGGFRDYQVRSGLTIVPSLGLYNNTLNVVTSAVPKAWLSTDHLCIVWCKELVLATVRAFFDLVDHQTNQMTTDLERRMSVLHHHFVNYSEKDSAEDNLESSASFPDPSATWSEIKTYKWTYNSPEFSAWEPKATYFLLPLPSEREPYTHLYCRTSNLEPSNWIYGCMKINQSICQESIDLTGKAELLKMYKIVNFNLDEYRSFSHFIIHISKASVNKRFSIECEFLTAKSRMVSTPVTNVLSLGASTNRIFINSTGLLHKIQLQDFNQIYQAFKIHVRSQCQFTHGKTEDVYRFHVPWSHEDFVVTTSAPSSTVIFAKLHRARPENDSSVPELQLHTARCCRYEITIRTSFLEVLGQLIRFHGIYLPMYVVANILLAFGRQLMHLYSEGRCLDFNSALNAAARPYKVIPVVNLAVFLLRYDWFKEMWSILMLPEMDILTLNRQGSSYPMIPILLFLFGTAIAYWNGIFLRMLLKQLSFLWSIFHRPRIIKKEHKLLNFRSSGIMIFLLFITWTTCGAAALILGYVLYLVKVLSLQSSVRAMKGILNLAPKQEDMKEIAKEEGCKSGMGGHVPKEPEELSPDRLKLLSDSDVDDAVDTLQIHITILHLLNWIILFSAPSFIYWFKNLRYSRRLDPDPCGFVAIILVFSIGVLMNSHSTSVKRSKLLKHTARLQLLLAIAMAAFGLVHLYRVPYFVTFSLVLHAFGCLV</sequence>
<evidence type="ECO:0000256" key="11">
    <source>
        <dbReference type="ARBA" id="ARBA00023180"/>
    </source>
</evidence>
<feature type="domain" description="GPI inositol-deacylase transmembrane" evidence="15">
    <location>
        <begin position="607"/>
        <end position="944"/>
    </location>
</feature>
<dbReference type="PANTHER" id="PTHR15495:SF7">
    <property type="entry name" value="GPI INOSITOL-DEACYLASE"/>
    <property type="match status" value="1"/>
</dbReference>
<evidence type="ECO:0000256" key="10">
    <source>
        <dbReference type="ARBA" id="ARBA00023136"/>
    </source>
</evidence>
<evidence type="ECO:0000256" key="6">
    <source>
        <dbReference type="ARBA" id="ARBA00022801"/>
    </source>
</evidence>
<keyword evidence="11" id="KW-0325">Glycoprotein</keyword>
<evidence type="ECO:0000256" key="8">
    <source>
        <dbReference type="ARBA" id="ARBA00022927"/>
    </source>
</evidence>
<keyword evidence="7 13" id="KW-0256">Endoplasmic reticulum</keyword>
<keyword evidence="9 13" id="KW-1133">Transmembrane helix</keyword>
<feature type="transmembrane region" description="Helical" evidence="13">
    <location>
        <begin position="879"/>
        <end position="900"/>
    </location>
</feature>
<comment type="caution">
    <text evidence="16">The sequence shown here is derived from an EMBL/GenBank/DDBJ whole genome shotgun (WGS) entry which is preliminary data.</text>
</comment>
<accession>A0A401NYD3</accession>
<name>A0A401NYD3_SCYTO</name>
<dbReference type="GO" id="GO:0006888">
    <property type="term" value="P:endoplasmic reticulum to Golgi vesicle-mediated transport"/>
    <property type="evidence" value="ECO:0007669"/>
    <property type="project" value="TreeGrafter"/>
</dbReference>
<gene>
    <name evidence="16" type="ORF">scyTo_0004877</name>
</gene>
<protein>
    <recommendedName>
        <fullName evidence="3 13">GPI inositol-deacylase</fullName>
        <ecNumber evidence="13">3.1.-.-</ecNumber>
    </recommendedName>
</protein>
<dbReference type="GO" id="GO:0050185">
    <property type="term" value="F:phosphatidylinositol deacylase activity"/>
    <property type="evidence" value="ECO:0007669"/>
    <property type="project" value="TreeGrafter"/>
</dbReference>
<evidence type="ECO:0000256" key="4">
    <source>
        <dbReference type="ARBA" id="ARBA00022448"/>
    </source>
</evidence>
<comment type="function">
    <text evidence="12 13">GPI inositol-deacylase that catalyzes the remove of the acyl chain linked to the 2-OH position of inositol ring from the GPI-anchored protein (GPI-AP) in the endoplasmic reticulum. Initiates the post-attachment remodeling phase of GPI-AP biogenesis and participates in endoplasmic reticulum (ER)-to-Golgi transport of GPI-anchored protein.</text>
</comment>
<dbReference type="Gene3D" id="3.40.50.1820">
    <property type="entry name" value="alpha/beta hydrolase"/>
    <property type="match status" value="1"/>
</dbReference>
<dbReference type="SUPFAM" id="SSF53474">
    <property type="entry name" value="alpha/beta-Hydrolases"/>
    <property type="match status" value="1"/>
</dbReference>
<dbReference type="Pfam" id="PF25140">
    <property type="entry name" value="PGAP1_TMD"/>
    <property type="match status" value="1"/>
</dbReference>
<keyword evidence="6 13" id="KW-0378">Hydrolase</keyword>
<feature type="transmembrane region" description="Helical" evidence="13">
    <location>
        <begin position="912"/>
        <end position="929"/>
    </location>
</feature>
<evidence type="ECO:0000259" key="15">
    <source>
        <dbReference type="Pfam" id="PF25140"/>
    </source>
</evidence>
<evidence type="ECO:0000256" key="1">
    <source>
        <dbReference type="ARBA" id="ARBA00004477"/>
    </source>
</evidence>
<evidence type="ECO:0000313" key="17">
    <source>
        <dbReference type="Proteomes" id="UP000288216"/>
    </source>
</evidence>
<reference evidence="16 17" key="1">
    <citation type="journal article" date="2018" name="Nat. Ecol. Evol.">
        <title>Shark genomes provide insights into elasmobranch evolution and the origin of vertebrates.</title>
        <authorList>
            <person name="Hara Y"/>
            <person name="Yamaguchi K"/>
            <person name="Onimaru K"/>
            <person name="Kadota M"/>
            <person name="Koyanagi M"/>
            <person name="Keeley SD"/>
            <person name="Tatsumi K"/>
            <person name="Tanaka K"/>
            <person name="Motone F"/>
            <person name="Kageyama Y"/>
            <person name="Nozu R"/>
            <person name="Adachi N"/>
            <person name="Nishimura O"/>
            <person name="Nakagawa R"/>
            <person name="Tanegashima C"/>
            <person name="Kiyatake I"/>
            <person name="Matsumoto R"/>
            <person name="Murakumo K"/>
            <person name="Nishida K"/>
            <person name="Terakita A"/>
            <person name="Kuratani S"/>
            <person name="Sato K"/>
            <person name="Hyodo S Kuraku.S."/>
        </authorList>
    </citation>
    <scope>NUCLEOTIDE SEQUENCE [LARGE SCALE GENOMIC DNA]</scope>
</reference>
<feature type="domain" description="GPI inositol-deacylase PGAP1-like alpha/beta" evidence="14">
    <location>
        <begin position="83"/>
        <end position="302"/>
    </location>
</feature>
<evidence type="ECO:0000256" key="2">
    <source>
        <dbReference type="ARBA" id="ARBA00006931"/>
    </source>
</evidence>
<keyword evidence="5 13" id="KW-0812">Transmembrane</keyword>
<keyword evidence="4 13" id="KW-0813">Transport</keyword>
<dbReference type="EC" id="3.1.-.-" evidence="13"/>
<dbReference type="GO" id="GO:0006505">
    <property type="term" value="P:GPI anchor metabolic process"/>
    <property type="evidence" value="ECO:0007669"/>
    <property type="project" value="TreeGrafter"/>
</dbReference>
<dbReference type="EMBL" id="BFAA01001470">
    <property type="protein sequence ID" value="GCB65902.1"/>
    <property type="molecule type" value="Genomic_DNA"/>
</dbReference>
<evidence type="ECO:0000256" key="9">
    <source>
        <dbReference type="ARBA" id="ARBA00022989"/>
    </source>
</evidence>
<dbReference type="OrthoDB" id="348976at2759"/>
<dbReference type="OMA" id="CPSEDSN"/>
<feature type="transmembrane region" description="Helical" evidence="13">
    <location>
        <begin position="845"/>
        <end position="864"/>
    </location>
</feature>
<dbReference type="FunFam" id="3.40.50.1820:FF:000026">
    <property type="entry name" value="GPI inositol-deacylase"/>
    <property type="match status" value="1"/>
</dbReference>
<evidence type="ECO:0000259" key="14">
    <source>
        <dbReference type="Pfam" id="PF07819"/>
    </source>
</evidence>
<feature type="transmembrane region" description="Helical" evidence="13">
    <location>
        <begin position="744"/>
        <end position="770"/>
    </location>
</feature>
<dbReference type="Pfam" id="PF07819">
    <property type="entry name" value="PGAP1"/>
    <property type="match status" value="1"/>
</dbReference>
<dbReference type="GO" id="GO:0015031">
    <property type="term" value="P:protein transport"/>
    <property type="evidence" value="ECO:0007669"/>
    <property type="project" value="UniProtKB-KW"/>
</dbReference>
<organism evidence="16 17">
    <name type="scientific">Scyliorhinus torazame</name>
    <name type="common">Cloudy catshark</name>
    <name type="synonym">Catulus torazame</name>
    <dbReference type="NCBI Taxonomy" id="75743"/>
    <lineage>
        <taxon>Eukaryota</taxon>
        <taxon>Metazoa</taxon>
        <taxon>Chordata</taxon>
        <taxon>Craniata</taxon>
        <taxon>Vertebrata</taxon>
        <taxon>Chondrichthyes</taxon>
        <taxon>Elasmobranchii</taxon>
        <taxon>Galeomorphii</taxon>
        <taxon>Galeoidea</taxon>
        <taxon>Carcharhiniformes</taxon>
        <taxon>Scyliorhinidae</taxon>
        <taxon>Scyliorhinus</taxon>
    </lineage>
</organism>
<dbReference type="Pfam" id="PF24660">
    <property type="entry name" value="PGAP1_3rd"/>
    <property type="match status" value="1"/>
</dbReference>
<evidence type="ECO:0000256" key="3">
    <source>
        <dbReference type="ARBA" id="ARBA00015856"/>
    </source>
</evidence>
<feature type="transmembrane region" description="Helical" evidence="13">
    <location>
        <begin position="599"/>
        <end position="619"/>
    </location>
</feature>
<dbReference type="STRING" id="75743.A0A401NYD3"/>
<dbReference type="InterPro" id="IPR056824">
    <property type="entry name" value="PGAP1_TMD"/>
</dbReference>
<dbReference type="InterPro" id="IPR039529">
    <property type="entry name" value="PGAP1/BST1"/>
</dbReference>
<comment type="similarity">
    <text evidence="2 13">Belongs to the GPI inositol-deacylase family.</text>
</comment>
<evidence type="ECO:0000313" key="16">
    <source>
        <dbReference type="EMBL" id="GCB65902.1"/>
    </source>
</evidence>
<dbReference type="InterPro" id="IPR012908">
    <property type="entry name" value="PGAP1-ab_dom-like"/>
</dbReference>
<keyword evidence="10 13" id="KW-0472">Membrane</keyword>
<dbReference type="AlphaFoldDB" id="A0A401NYD3"/>
<evidence type="ECO:0000256" key="13">
    <source>
        <dbReference type="RuleBase" id="RU365011"/>
    </source>
</evidence>
<dbReference type="GO" id="GO:0005789">
    <property type="term" value="C:endoplasmic reticulum membrane"/>
    <property type="evidence" value="ECO:0007669"/>
    <property type="project" value="UniProtKB-SubCell"/>
</dbReference>
<evidence type="ECO:0000256" key="7">
    <source>
        <dbReference type="ARBA" id="ARBA00022824"/>
    </source>
</evidence>
<dbReference type="Proteomes" id="UP000288216">
    <property type="component" value="Unassembled WGS sequence"/>
</dbReference>
<feature type="transmembrane region" description="Helical" evidence="13">
    <location>
        <begin position="693"/>
        <end position="714"/>
    </location>
</feature>
<dbReference type="InterPro" id="IPR029058">
    <property type="entry name" value="AB_hydrolase_fold"/>
</dbReference>
<keyword evidence="17" id="KW-1185">Reference proteome</keyword>
<proteinExistence type="inferred from homology"/>
<evidence type="ECO:0000256" key="12">
    <source>
        <dbReference type="ARBA" id="ARBA00093318"/>
    </source>
</evidence>